<proteinExistence type="predicted"/>
<keyword evidence="4" id="KW-1185">Reference proteome</keyword>
<evidence type="ECO:0000256" key="1">
    <source>
        <dbReference type="SAM" id="SignalP"/>
    </source>
</evidence>
<dbReference type="AlphaFoldDB" id="A0A327YSU2"/>
<evidence type="ECO:0000259" key="2">
    <source>
        <dbReference type="Pfam" id="PF21602"/>
    </source>
</evidence>
<sequence>MKKLLLFLFIISFHSYAQDTIPAAKSVVALDKMNVVYRGVENPISIAVNNAKSYVISGKGVLKKEDGS</sequence>
<feature type="domain" description="Gliding motility-associated protein GldM second immunoglobulin-like" evidence="2">
    <location>
        <begin position="27"/>
        <end position="64"/>
    </location>
</feature>
<feature type="chain" id="PRO_5016316122" evidence="1">
    <location>
        <begin position="18"/>
        <end position="68"/>
    </location>
</feature>
<gene>
    <name evidence="3" type="ORF">B0I03_103147</name>
</gene>
<reference evidence="3 4" key="1">
    <citation type="submission" date="2018-06" db="EMBL/GenBank/DDBJ databases">
        <title>Genomic Encyclopedia of Type Strains, Phase III (KMG-III): the genomes of soil and plant-associated and newly described type strains.</title>
        <authorList>
            <person name="Whitman W."/>
        </authorList>
    </citation>
    <scope>NUCLEOTIDE SEQUENCE [LARGE SCALE GENOMIC DNA]</scope>
    <source>
        <strain evidence="3 4">CGMCC 1.12398</strain>
    </source>
</reference>
<name>A0A327YSU2_9FLAO</name>
<evidence type="ECO:0000313" key="4">
    <source>
        <dbReference type="Proteomes" id="UP000249620"/>
    </source>
</evidence>
<dbReference type="Pfam" id="PF21602">
    <property type="entry name" value="GldM_3rd"/>
    <property type="match status" value="1"/>
</dbReference>
<dbReference type="Proteomes" id="UP000249620">
    <property type="component" value="Unassembled WGS sequence"/>
</dbReference>
<dbReference type="EMBL" id="QLMI01000003">
    <property type="protein sequence ID" value="RAK23682.1"/>
    <property type="molecule type" value="Genomic_DNA"/>
</dbReference>
<feature type="signal peptide" evidence="1">
    <location>
        <begin position="1"/>
        <end position="17"/>
    </location>
</feature>
<evidence type="ECO:0000313" key="3">
    <source>
        <dbReference type="EMBL" id="RAK23682.1"/>
    </source>
</evidence>
<dbReference type="RefSeq" id="WP_394338063.1">
    <property type="nucleotide sequence ID" value="NZ_QLMI01000003.1"/>
</dbReference>
<keyword evidence="1" id="KW-0732">Signal</keyword>
<organism evidence="3 4">
    <name type="scientific">Flavobacterium aquaticum</name>
    <dbReference type="NCBI Taxonomy" id="1236486"/>
    <lineage>
        <taxon>Bacteria</taxon>
        <taxon>Pseudomonadati</taxon>
        <taxon>Bacteroidota</taxon>
        <taxon>Flavobacteriia</taxon>
        <taxon>Flavobacteriales</taxon>
        <taxon>Flavobacteriaceae</taxon>
        <taxon>Flavobacterium</taxon>
    </lineage>
</organism>
<dbReference type="InterPro" id="IPR048406">
    <property type="entry name" value="GldM_Ig-like-2"/>
</dbReference>
<protein>
    <submittedName>
        <fullName evidence="3">GldM-like protein</fullName>
    </submittedName>
</protein>
<comment type="caution">
    <text evidence="3">The sequence shown here is derived from an EMBL/GenBank/DDBJ whole genome shotgun (WGS) entry which is preliminary data.</text>
</comment>
<accession>A0A327YSU2</accession>